<sequence>MIEIMKESVMRLYRWFKELLIAHNLWDVFTYVFFGGWTTVVNIVVFAIATKLGLSWIIANFLAWLLSVLFAFITNKLWVFHSHVPDFAALMAEIVLFFGARIVSLGIDYGCMFLFIDGLHLSNLVAKVLTQVVIVVANYAFSKFIIFRHKPTDK</sequence>
<name>A0A0R1JXP3_9LACO</name>
<feature type="transmembrane region" description="Helical" evidence="6">
    <location>
        <begin position="54"/>
        <end position="73"/>
    </location>
</feature>
<dbReference type="GO" id="GO:0005886">
    <property type="term" value="C:plasma membrane"/>
    <property type="evidence" value="ECO:0007669"/>
    <property type="project" value="TreeGrafter"/>
</dbReference>
<dbReference type="Pfam" id="PF04138">
    <property type="entry name" value="GtrA_DPMS_TM"/>
    <property type="match status" value="1"/>
</dbReference>
<dbReference type="InterPro" id="IPR007267">
    <property type="entry name" value="GtrA_DPMS_TM"/>
</dbReference>
<protein>
    <recommendedName>
        <fullName evidence="7">GtrA/DPMS transmembrane domain-containing protein</fullName>
    </recommendedName>
</protein>
<evidence type="ECO:0000256" key="6">
    <source>
        <dbReference type="SAM" id="Phobius"/>
    </source>
</evidence>
<dbReference type="PANTHER" id="PTHR38459:SF5">
    <property type="entry name" value="CELL WALL TEICHOIC ACID GLYCOSYLATION PROTEIN GTCA"/>
    <property type="match status" value="1"/>
</dbReference>
<keyword evidence="9" id="KW-1185">Reference proteome</keyword>
<feature type="transmembrane region" description="Helical" evidence="6">
    <location>
        <begin position="94"/>
        <end position="116"/>
    </location>
</feature>
<evidence type="ECO:0000259" key="7">
    <source>
        <dbReference type="Pfam" id="PF04138"/>
    </source>
</evidence>
<comment type="caution">
    <text evidence="8">The sequence shown here is derived from an EMBL/GenBank/DDBJ whole genome shotgun (WGS) entry which is preliminary data.</text>
</comment>
<reference evidence="8 9" key="1">
    <citation type="journal article" date="2015" name="Genome Announc.">
        <title>Expanding the biotechnology potential of lactobacilli through comparative genomics of 213 strains and associated genera.</title>
        <authorList>
            <person name="Sun Z."/>
            <person name="Harris H.M."/>
            <person name="McCann A."/>
            <person name="Guo C."/>
            <person name="Argimon S."/>
            <person name="Zhang W."/>
            <person name="Yang X."/>
            <person name="Jeffery I.B."/>
            <person name="Cooney J.C."/>
            <person name="Kagawa T.F."/>
            <person name="Liu W."/>
            <person name="Song Y."/>
            <person name="Salvetti E."/>
            <person name="Wrobel A."/>
            <person name="Rasinkangas P."/>
            <person name="Parkhill J."/>
            <person name="Rea M.C."/>
            <person name="O'Sullivan O."/>
            <person name="Ritari J."/>
            <person name="Douillard F.P."/>
            <person name="Paul Ross R."/>
            <person name="Yang R."/>
            <person name="Briner A.E."/>
            <person name="Felis G.E."/>
            <person name="de Vos W.M."/>
            <person name="Barrangou R."/>
            <person name="Klaenhammer T.R."/>
            <person name="Caufield P.W."/>
            <person name="Cui Y."/>
            <person name="Zhang H."/>
            <person name="O'Toole P.W."/>
        </authorList>
    </citation>
    <scope>NUCLEOTIDE SEQUENCE [LARGE SCALE GENOMIC DNA]</scope>
    <source>
        <strain evidence="8 9">JCM 17158</strain>
    </source>
</reference>
<evidence type="ECO:0000256" key="1">
    <source>
        <dbReference type="ARBA" id="ARBA00004141"/>
    </source>
</evidence>
<feature type="transmembrane region" description="Helical" evidence="6">
    <location>
        <begin position="128"/>
        <end position="147"/>
    </location>
</feature>
<evidence type="ECO:0000313" key="8">
    <source>
        <dbReference type="EMBL" id="KRK71671.1"/>
    </source>
</evidence>
<gene>
    <name evidence="8" type="ORF">FD02_GL001911</name>
</gene>
<dbReference type="EMBL" id="AZDJ01000026">
    <property type="protein sequence ID" value="KRK71671.1"/>
    <property type="molecule type" value="Genomic_DNA"/>
</dbReference>
<dbReference type="STRING" id="1291734.FD02_GL001911"/>
<feature type="domain" description="GtrA/DPMS transmembrane" evidence="7">
    <location>
        <begin position="31"/>
        <end position="147"/>
    </location>
</feature>
<feature type="transmembrane region" description="Helical" evidence="6">
    <location>
        <begin position="21"/>
        <end position="48"/>
    </location>
</feature>
<comment type="similarity">
    <text evidence="2">Belongs to the GtrA family.</text>
</comment>
<dbReference type="AlphaFoldDB" id="A0A0R1JXP3"/>
<dbReference type="PANTHER" id="PTHR38459">
    <property type="entry name" value="PROPHAGE BACTOPRENOL-LINKED GLUCOSE TRANSLOCASE HOMOLOG"/>
    <property type="match status" value="1"/>
</dbReference>
<dbReference type="InterPro" id="IPR051401">
    <property type="entry name" value="GtrA_CellWall_Glycosyl"/>
</dbReference>
<evidence type="ECO:0000256" key="3">
    <source>
        <dbReference type="ARBA" id="ARBA00022692"/>
    </source>
</evidence>
<keyword evidence="4 6" id="KW-1133">Transmembrane helix</keyword>
<evidence type="ECO:0000256" key="2">
    <source>
        <dbReference type="ARBA" id="ARBA00009399"/>
    </source>
</evidence>
<comment type="subcellular location">
    <subcellularLocation>
        <location evidence="1">Membrane</location>
        <topology evidence="1">Multi-pass membrane protein</topology>
    </subcellularLocation>
</comment>
<organism evidence="8 9">
    <name type="scientific">Lacticaseibacillus nasuensis JCM 17158</name>
    <dbReference type="NCBI Taxonomy" id="1291734"/>
    <lineage>
        <taxon>Bacteria</taxon>
        <taxon>Bacillati</taxon>
        <taxon>Bacillota</taxon>
        <taxon>Bacilli</taxon>
        <taxon>Lactobacillales</taxon>
        <taxon>Lactobacillaceae</taxon>
        <taxon>Lacticaseibacillus</taxon>
    </lineage>
</organism>
<dbReference type="Proteomes" id="UP000051804">
    <property type="component" value="Unassembled WGS sequence"/>
</dbReference>
<accession>A0A0R1JXP3</accession>
<proteinExistence type="inferred from homology"/>
<evidence type="ECO:0000256" key="5">
    <source>
        <dbReference type="ARBA" id="ARBA00023136"/>
    </source>
</evidence>
<keyword evidence="3 6" id="KW-0812">Transmembrane</keyword>
<evidence type="ECO:0000313" key="9">
    <source>
        <dbReference type="Proteomes" id="UP000051804"/>
    </source>
</evidence>
<dbReference type="GO" id="GO:0000271">
    <property type="term" value="P:polysaccharide biosynthetic process"/>
    <property type="evidence" value="ECO:0007669"/>
    <property type="project" value="InterPro"/>
</dbReference>
<dbReference type="RefSeq" id="WP_369406609.1">
    <property type="nucleotide sequence ID" value="NZ_BBAM01000005.1"/>
</dbReference>
<keyword evidence="5 6" id="KW-0472">Membrane</keyword>
<evidence type="ECO:0000256" key="4">
    <source>
        <dbReference type="ARBA" id="ARBA00022989"/>
    </source>
</evidence>
<dbReference type="PATRIC" id="fig|1291734.4.peg.1964"/>